<dbReference type="SUPFAM" id="SSF48403">
    <property type="entry name" value="Ankyrin repeat"/>
    <property type="match status" value="1"/>
</dbReference>
<comment type="caution">
    <text evidence="6">The sequence shown here is derived from an EMBL/GenBank/DDBJ whole genome shotgun (WGS) entry which is preliminary data.</text>
</comment>
<dbReference type="InterPro" id="IPR036770">
    <property type="entry name" value="Ankyrin_rpt-contain_sf"/>
</dbReference>
<feature type="region of interest" description="Disordered" evidence="5">
    <location>
        <begin position="1"/>
        <end position="77"/>
    </location>
</feature>
<evidence type="ECO:0000256" key="5">
    <source>
        <dbReference type="SAM" id="MobiDB-lite"/>
    </source>
</evidence>
<keyword evidence="2 4" id="KW-0040">ANK repeat</keyword>
<dbReference type="PANTHER" id="PTHR14491:SF8">
    <property type="entry name" value="ANKYRIN REPEAT DOMAIN-CONTAINING PROTEIN SOWAHD"/>
    <property type="match status" value="1"/>
</dbReference>
<dbReference type="EMBL" id="JAAWVO010067470">
    <property type="protein sequence ID" value="MBN3323757.1"/>
    <property type="molecule type" value="Genomic_DNA"/>
</dbReference>
<evidence type="ECO:0000256" key="2">
    <source>
        <dbReference type="ARBA" id="ARBA00023043"/>
    </source>
</evidence>
<dbReference type="AlphaFoldDB" id="A0A8J7P1M5"/>
<feature type="non-terminal residue" evidence="6">
    <location>
        <position position="1"/>
    </location>
</feature>
<proteinExistence type="inferred from homology"/>
<evidence type="ECO:0000313" key="7">
    <source>
        <dbReference type="Proteomes" id="UP000736164"/>
    </source>
</evidence>
<accession>A0A8J7P1M5</accession>
<evidence type="ECO:0000256" key="1">
    <source>
        <dbReference type="ARBA" id="ARBA00022737"/>
    </source>
</evidence>
<keyword evidence="1" id="KW-0677">Repeat</keyword>
<dbReference type="Proteomes" id="UP000736164">
    <property type="component" value="Unassembled WGS sequence"/>
</dbReference>
<dbReference type="InterPro" id="IPR002110">
    <property type="entry name" value="Ankyrin_rpt"/>
</dbReference>
<evidence type="ECO:0000256" key="3">
    <source>
        <dbReference type="ARBA" id="ARBA00038122"/>
    </source>
</evidence>
<name>A0A8J7P1M5_ATRSP</name>
<feature type="non-terminal residue" evidence="6">
    <location>
        <position position="360"/>
    </location>
</feature>
<comment type="similarity">
    <text evidence="3">Belongs to the SOWAH family.</text>
</comment>
<dbReference type="Gene3D" id="1.25.40.20">
    <property type="entry name" value="Ankyrin repeat-containing domain"/>
    <property type="match status" value="1"/>
</dbReference>
<reference evidence="6" key="1">
    <citation type="journal article" date="2021" name="Cell">
        <title>Tracing the genetic footprints of vertebrate landing in non-teleost ray-finned fishes.</title>
        <authorList>
            <person name="Bi X."/>
            <person name="Wang K."/>
            <person name="Yang L."/>
            <person name="Pan H."/>
            <person name="Jiang H."/>
            <person name="Wei Q."/>
            <person name="Fang M."/>
            <person name="Yu H."/>
            <person name="Zhu C."/>
            <person name="Cai Y."/>
            <person name="He Y."/>
            <person name="Gan X."/>
            <person name="Zeng H."/>
            <person name="Yu D."/>
            <person name="Zhu Y."/>
            <person name="Jiang H."/>
            <person name="Qiu Q."/>
            <person name="Yang H."/>
            <person name="Zhang Y.E."/>
            <person name="Wang W."/>
            <person name="Zhu M."/>
            <person name="He S."/>
            <person name="Zhang G."/>
        </authorList>
    </citation>
    <scope>NUCLEOTIDE SEQUENCE</scope>
    <source>
        <strain evidence="6">Allg_001</strain>
    </source>
</reference>
<keyword evidence="7" id="KW-1185">Reference proteome</keyword>
<dbReference type="Pfam" id="PF12796">
    <property type="entry name" value="Ank_2"/>
    <property type="match status" value="1"/>
</dbReference>
<evidence type="ECO:0000256" key="4">
    <source>
        <dbReference type="PROSITE-ProRule" id="PRU00023"/>
    </source>
</evidence>
<protein>
    <submittedName>
        <fullName evidence="6">SWAHC protein</fullName>
    </submittedName>
</protein>
<dbReference type="SMART" id="SM00248">
    <property type="entry name" value="ANK"/>
    <property type="match status" value="2"/>
</dbReference>
<organism evidence="6 7">
    <name type="scientific">Atractosteus spatula</name>
    <name type="common">Alligator gar</name>
    <name type="synonym">Lepisosteus spatula</name>
    <dbReference type="NCBI Taxonomy" id="7917"/>
    <lineage>
        <taxon>Eukaryota</taxon>
        <taxon>Metazoa</taxon>
        <taxon>Chordata</taxon>
        <taxon>Craniata</taxon>
        <taxon>Vertebrata</taxon>
        <taxon>Euteleostomi</taxon>
        <taxon>Actinopterygii</taxon>
        <taxon>Neopterygii</taxon>
        <taxon>Holostei</taxon>
        <taxon>Semionotiformes</taxon>
        <taxon>Lepisosteidae</taxon>
        <taxon>Atractosteus</taxon>
    </lineage>
</organism>
<gene>
    <name evidence="6" type="primary">Sowahc_0</name>
    <name evidence="6" type="ORF">GTO95_0011718</name>
</gene>
<evidence type="ECO:0000313" key="6">
    <source>
        <dbReference type="EMBL" id="MBN3323757.1"/>
    </source>
</evidence>
<dbReference type="PROSITE" id="PS50297">
    <property type="entry name" value="ANK_REP_REGION"/>
    <property type="match status" value="1"/>
</dbReference>
<feature type="region of interest" description="Disordered" evidence="5">
    <location>
        <begin position="301"/>
        <end position="331"/>
    </location>
</feature>
<dbReference type="PANTHER" id="PTHR14491">
    <property type="entry name" value="SOSONDOWAH, ISOFORM G"/>
    <property type="match status" value="1"/>
</dbReference>
<feature type="repeat" description="ANK" evidence="4">
    <location>
        <begin position="240"/>
        <end position="261"/>
    </location>
</feature>
<sequence length="360" mass="38210">MCDSAGVSEPPETISPGAHLDAYQAAAASPPVQEEEEEEEGSRCAAAGAGEGVSQIPRAAWRAAGGTGSREERAPRLSARACGYASARRAKLQRQPEVSETDGAPCASLTPAMRKKYLKELLLHNGLGSILVSSQSSSAAGDCGDEAAQPSTEDGNLTRTFWALDPVEHAWMLSVVDGNYDTIVEFLSEDPTLLTRKDFVSGFTVMHWLAKHGKDEALIKVMRYAESRGLPVNIDVRASGGLTPLHVAAMHGRNMVVKILVGAYSASVDAMDHGGRRAWQYLRGDAPAEMRELLGAVDEQGWALGPPNTNNNSAGALGRAEPEAPGRKGQLGGFASFKRMLSPLLSFVSRSSREPLGTAQ</sequence>
<dbReference type="PROSITE" id="PS50088">
    <property type="entry name" value="ANK_REPEAT"/>
    <property type="match status" value="1"/>
</dbReference>